<dbReference type="Proteomes" id="UP001529510">
    <property type="component" value="Unassembled WGS sequence"/>
</dbReference>
<reference evidence="2 3" key="1">
    <citation type="submission" date="2024-05" db="EMBL/GenBank/DDBJ databases">
        <title>Genome sequencing and assembly of Indian major carp, Cirrhinus mrigala (Hamilton, 1822).</title>
        <authorList>
            <person name="Mohindra V."/>
            <person name="Chowdhury L.M."/>
            <person name="Lal K."/>
            <person name="Jena J.K."/>
        </authorList>
    </citation>
    <scope>NUCLEOTIDE SEQUENCE [LARGE SCALE GENOMIC DNA]</scope>
    <source>
        <strain evidence="2">CM1030</strain>
        <tissue evidence="2">Blood</tissue>
    </source>
</reference>
<sequence length="132" mass="13544">SLGHSAPSGLDFAMPPPQTHSNLSQTPASDGSAPPCPAIQTPAPALLPPSIPVLTIDHSASRGSLGQSAPPVSDFDMPLLTADFMFPSGSSSFLGHSSWPSGLQIPTYILGNYRYGSIVAASTPPSWLSVCT</sequence>
<proteinExistence type="predicted"/>
<feature type="non-terminal residue" evidence="2">
    <location>
        <position position="132"/>
    </location>
</feature>
<evidence type="ECO:0000313" key="2">
    <source>
        <dbReference type="EMBL" id="KAL0163126.1"/>
    </source>
</evidence>
<comment type="caution">
    <text evidence="2">The sequence shown here is derived from an EMBL/GenBank/DDBJ whole genome shotgun (WGS) entry which is preliminary data.</text>
</comment>
<feature type="non-terminal residue" evidence="2">
    <location>
        <position position="1"/>
    </location>
</feature>
<keyword evidence="3" id="KW-1185">Reference proteome</keyword>
<evidence type="ECO:0000256" key="1">
    <source>
        <dbReference type="SAM" id="MobiDB-lite"/>
    </source>
</evidence>
<dbReference type="AlphaFoldDB" id="A0ABD0NPN2"/>
<evidence type="ECO:0000313" key="3">
    <source>
        <dbReference type="Proteomes" id="UP001529510"/>
    </source>
</evidence>
<feature type="region of interest" description="Disordered" evidence="1">
    <location>
        <begin position="1"/>
        <end position="44"/>
    </location>
</feature>
<gene>
    <name evidence="2" type="ORF">M9458_042522</name>
</gene>
<organism evidence="2 3">
    <name type="scientific">Cirrhinus mrigala</name>
    <name type="common">Mrigala</name>
    <dbReference type="NCBI Taxonomy" id="683832"/>
    <lineage>
        <taxon>Eukaryota</taxon>
        <taxon>Metazoa</taxon>
        <taxon>Chordata</taxon>
        <taxon>Craniata</taxon>
        <taxon>Vertebrata</taxon>
        <taxon>Euteleostomi</taxon>
        <taxon>Actinopterygii</taxon>
        <taxon>Neopterygii</taxon>
        <taxon>Teleostei</taxon>
        <taxon>Ostariophysi</taxon>
        <taxon>Cypriniformes</taxon>
        <taxon>Cyprinidae</taxon>
        <taxon>Labeoninae</taxon>
        <taxon>Labeonini</taxon>
        <taxon>Cirrhinus</taxon>
    </lineage>
</organism>
<feature type="compositionally biased region" description="Polar residues" evidence="1">
    <location>
        <begin position="19"/>
        <end position="29"/>
    </location>
</feature>
<protein>
    <submittedName>
        <fullName evidence="2">Uncharacterized protein</fullName>
    </submittedName>
</protein>
<accession>A0ABD0NPN2</accession>
<name>A0ABD0NPN2_CIRMR</name>
<dbReference type="EMBL" id="JAMKFB020000021">
    <property type="protein sequence ID" value="KAL0163126.1"/>
    <property type="molecule type" value="Genomic_DNA"/>
</dbReference>